<evidence type="ECO:0000313" key="3">
    <source>
        <dbReference type="EMBL" id="MCO8275595.1"/>
    </source>
</evidence>
<feature type="transmembrane region" description="Helical" evidence="1">
    <location>
        <begin position="57"/>
        <end position="76"/>
    </location>
</feature>
<evidence type="ECO:0000256" key="1">
    <source>
        <dbReference type="SAM" id="Phobius"/>
    </source>
</evidence>
<evidence type="ECO:0000313" key="4">
    <source>
        <dbReference type="Proteomes" id="UP001523369"/>
    </source>
</evidence>
<dbReference type="Proteomes" id="UP001523369">
    <property type="component" value="Unassembled WGS sequence"/>
</dbReference>
<keyword evidence="4" id="KW-1185">Reference proteome</keyword>
<gene>
    <name evidence="3" type="ORF">M1L60_33925</name>
</gene>
<dbReference type="PANTHER" id="PTHR34473">
    <property type="entry name" value="UPF0699 TRANSMEMBRANE PROTEIN YDBS"/>
    <property type="match status" value="1"/>
</dbReference>
<evidence type="ECO:0000259" key="2">
    <source>
        <dbReference type="Pfam" id="PF03703"/>
    </source>
</evidence>
<dbReference type="PANTHER" id="PTHR34473:SF3">
    <property type="entry name" value="TRANSMEMBRANE PROTEIN-RELATED"/>
    <property type="match status" value="1"/>
</dbReference>
<sequence length="171" mass="18812">MDSDSATGETEWRIRPPRHRVDRRFIVWQTAQAVLSAVVVLGVVGAVHYFAEVTRPWLGPVLIILSVLFAVEIAVVPTARYLVHRWQATDDAVYALEGWLTRRWQIVPISRIQSIDTEIGPLQSLLGLATIRITTASSEGKISIEGLDATVARATVERLREVTAATAGDAT</sequence>
<organism evidence="3 4">
    <name type="scientific">Paractinoplanes aksuensis</name>
    <dbReference type="NCBI Taxonomy" id="2939490"/>
    <lineage>
        <taxon>Bacteria</taxon>
        <taxon>Bacillati</taxon>
        <taxon>Actinomycetota</taxon>
        <taxon>Actinomycetes</taxon>
        <taxon>Micromonosporales</taxon>
        <taxon>Micromonosporaceae</taxon>
        <taxon>Paractinoplanes</taxon>
    </lineage>
</organism>
<comment type="caution">
    <text evidence="3">The sequence shown here is derived from an EMBL/GenBank/DDBJ whole genome shotgun (WGS) entry which is preliminary data.</text>
</comment>
<dbReference type="Pfam" id="PF03703">
    <property type="entry name" value="bPH_2"/>
    <property type="match status" value="1"/>
</dbReference>
<accession>A0ABT1DXV4</accession>
<keyword evidence="1" id="KW-1133">Transmembrane helix</keyword>
<dbReference type="RefSeq" id="WP_253241657.1">
    <property type="nucleotide sequence ID" value="NZ_JAMYJR010000038.1"/>
</dbReference>
<protein>
    <submittedName>
        <fullName evidence="3">PH domain-containing protein</fullName>
    </submittedName>
</protein>
<feature type="transmembrane region" description="Helical" evidence="1">
    <location>
        <begin position="25"/>
        <end position="51"/>
    </location>
</feature>
<keyword evidence="1" id="KW-0812">Transmembrane</keyword>
<reference evidence="3 4" key="1">
    <citation type="submission" date="2022-06" db="EMBL/GenBank/DDBJ databases">
        <title>New Species of the Genus Actinoplanes, ActinopZanes ferrugineus.</title>
        <authorList>
            <person name="Ding P."/>
        </authorList>
    </citation>
    <scope>NUCLEOTIDE SEQUENCE [LARGE SCALE GENOMIC DNA]</scope>
    <source>
        <strain evidence="3 4">TRM88003</strain>
    </source>
</reference>
<dbReference type="InterPro" id="IPR005182">
    <property type="entry name" value="YdbS-like_PH"/>
</dbReference>
<name>A0ABT1DXV4_9ACTN</name>
<dbReference type="EMBL" id="JAMYJR010000038">
    <property type="protein sequence ID" value="MCO8275595.1"/>
    <property type="molecule type" value="Genomic_DNA"/>
</dbReference>
<feature type="domain" description="YdbS-like PH" evidence="2">
    <location>
        <begin position="84"/>
        <end position="157"/>
    </location>
</feature>
<keyword evidence="1" id="KW-0472">Membrane</keyword>
<proteinExistence type="predicted"/>